<reference evidence="7" key="1">
    <citation type="journal article" date="2021" name="Open Biol.">
        <title>Shared evolutionary footprints suggest mitochondrial oxidative damage underlies multiple complex I losses in fungi.</title>
        <authorList>
            <person name="Schikora-Tamarit M.A."/>
            <person name="Marcet-Houben M."/>
            <person name="Nosek J."/>
            <person name="Gabaldon T."/>
        </authorList>
    </citation>
    <scope>NUCLEOTIDE SEQUENCE</scope>
    <source>
        <strain evidence="7">CBS2887</strain>
    </source>
</reference>
<dbReference type="Gene3D" id="1.10.1420.10">
    <property type="match status" value="1"/>
</dbReference>
<keyword evidence="2" id="KW-0547">Nucleotide-binding</keyword>
<evidence type="ECO:0000256" key="3">
    <source>
        <dbReference type="ARBA" id="ARBA00022840"/>
    </source>
</evidence>
<dbReference type="InterPro" id="IPR036187">
    <property type="entry name" value="DNA_mismatch_repair_MutS_sf"/>
</dbReference>
<dbReference type="SMART" id="SM00534">
    <property type="entry name" value="MUTSac"/>
    <property type="match status" value="1"/>
</dbReference>
<evidence type="ECO:0000256" key="2">
    <source>
        <dbReference type="ARBA" id="ARBA00022741"/>
    </source>
</evidence>
<dbReference type="SUPFAM" id="SSF52540">
    <property type="entry name" value="P-loop containing nucleoside triphosphate hydrolases"/>
    <property type="match status" value="1"/>
</dbReference>
<feature type="coiled-coil region" evidence="5">
    <location>
        <begin position="210"/>
        <end position="237"/>
    </location>
</feature>
<dbReference type="Proteomes" id="UP000774326">
    <property type="component" value="Unassembled WGS sequence"/>
</dbReference>
<dbReference type="Pfam" id="PF00488">
    <property type="entry name" value="MutS_V"/>
    <property type="match status" value="1"/>
</dbReference>
<gene>
    <name evidence="7" type="ORF">WICPIJ_002087</name>
</gene>
<dbReference type="InterPro" id="IPR045076">
    <property type="entry name" value="MutS"/>
</dbReference>
<protein>
    <recommendedName>
        <fullName evidence="6">DNA mismatch repair proteins mutS family domain-containing protein</fullName>
    </recommendedName>
</protein>
<dbReference type="Pfam" id="PF05190">
    <property type="entry name" value="MutS_IV"/>
    <property type="match status" value="1"/>
</dbReference>
<name>A0A9P8TPZ1_WICPI</name>
<evidence type="ECO:0000259" key="6">
    <source>
        <dbReference type="PROSITE" id="PS00486"/>
    </source>
</evidence>
<dbReference type="InterPro" id="IPR011184">
    <property type="entry name" value="DNA_mismatch_repair_Msh2"/>
</dbReference>
<dbReference type="EMBL" id="JAEUBG010001129">
    <property type="protein sequence ID" value="KAH3686926.1"/>
    <property type="molecule type" value="Genomic_DNA"/>
</dbReference>
<dbReference type="SUPFAM" id="SSF48334">
    <property type="entry name" value="DNA repair protein MutS, domain III"/>
    <property type="match status" value="1"/>
</dbReference>
<dbReference type="InterPro" id="IPR007861">
    <property type="entry name" value="DNA_mismatch_repair_MutS_clamp"/>
</dbReference>
<dbReference type="AlphaFoldDB" id="A0A9P8TPZ1"/>
<dbReference type="GO" id="GO:0005524">
    <property type="term" value="F:ATP binding"/>
    <property type="evidence" value="ECO:0007669"/>
    <property type="project" value="UniProtKB-KW"/>
</dbReference>
<keyword evidence="5" id="KW-0175">Coiled coil</keyword>
<evidence type="ECO:0000313" key="7">
    <source>
        <dbReference type="EMBL" id="KAH3686926.1"/>
    </source>
</evidence>
<keyword evidence="4" id="KW-0238">DNA-binding</keyword>
<dbReference type="PIRSF" id="PIRSF005813">
    <property type="entry name" value="MSH2"/>
    <property type="match status" value="1"/>
</dbReference>
<dbReference type="SMART" id="SM00533">
    <property type="entry name" value="MUTSd"/>
    <property type="match status" value="1"/>
</dbReference>
<dbReference type="OrthoDB" id="29596at2759"/>
<keyword evidence="8" id="KW-1185">Reference proteome</keyword>
<dbReference type="PANTHER" id="PTHR11361">
    <property type="entry name" value="DNA MISMATCH REPAIR PROTEIN MUTS FAMILY MEMBER"/>
    <property type="match status" value="1"/>
</dbReference>
<keyword evidence="3" id="KW-0067">ATP-binding</keyword>
<proteinExistence type="inferred from homology"/>
<dbReference type="GO" id="GO:0006298">
    <property type="term" value="P:mismatch repair"/>
    <property type="evidence" value="ECO:0007669"/>
    <property type="project" value="InterPro"/>
</dbReference>
<comment type="caution">
    <text evidence="7">The sequence shown here is derived from an EMBL/GenBank/DDBJ whole genome shotgun (WGS) entry which is preliminary data.</text>
</comment>
<feature type="domain" description="DNA mismatch repair proteins mutS family" evidence="6">
    <location>
        <begin position="472"/>
        <end position="488"/>
    </location>
</feature>
<comment type="similarity">
    <text evidence="1">Belongs to the DNA mismatch repair MutS family.</text>
</comment>
<evidence type="ECO:0000256" key="4">
    <source>
        <dbReference type="ARBA" id="ARBA00023125"/>
    </source>
</evidence>
<dbReference type="Pfam" id="PF05192">
    <property type="entry name" value="MutS_III"/>
    <property type="match status" value="1"/>
</dbReference>
<organism evidence="7 8">
    <name type="scientific">Wickerhamomyces pijperi</name>
    <name type="common">Yeast</name>
    <name type="synonym">Pichia pijperi</name>
    <dbReference type="NCBI Taxonomy" id="599730"/>
    <lineage>
        <taxon>Eukaryota</taxon>
        <taxon>Fungi</taxon>
        <taxon>Dikarya</taxon>
        <taxon>Ascomycota</taxon>
        <taxon>Saccharomycotina</taxon>
        <taxon>Saccharomycetes</taxon>
        <taxon>Phaffomycetales</taxon>
        <taxon>Wickerhamomycetaceae</taxon>
        <taxon>Wickerhamomyces</taxon>
    </lineage>
</organism>
<dbReference type="InterPro" id="IPR027417">
    <property type="entry name" value="P-loop_NTPase"/>
</dbReference>
<evidence type="ECO:0000256" key="5">
    <source>
        <dbReference type="SAM" id="Coils"/>
    </source>
</evidence>
<evidence type="ECO:0000313" key="8">
    <source>
        <dbReference type="Proteomes" id="UP000774326"/>
    </source>
</evidence>
<dbReference type="Gene3D" id="3.40.50.300">
    <property type="entry name" value="P-loop containing nucleotide triphosphate hydrolases"/>
    <property type="match status" value="1"/>
</dbReference>
<dbReference type="InterPro" id="IPR000432">
    <property type="entry name" value="DNA_mismatch_repair_MutS_C"/>
</dbReference>
<accession>A0A9P8TPZ1</accession>
<dbReference type="GO" id="GO:0140664">
    <property type="term" value="F:ATP-dependent DNA damage sensor activity"/>
    <property type="evidence" value="ECO:0007669"/>
    <property type="project" value="InterPro"/>
</dbReference>
<dbReference type="InterPro" id="IPR007696">
    <property type="entry name" value="DNA_mismatch_repair_MutS_core"/>
</dbReference>
<dbReference type="GO" id="GO:0051026">
    <property type="term" value="P:chiasma assembly"/>
    <property type="evidence" value="ECO:0007669"/>
    <property type="project" value="TreeGrafter"/>
</dbReference>
<evidence type="ECO:0000256" key="1">
    <source>
        <dbReference type="ARBA" id="ARBA00006271"/>
    </source>
</evidence>
<dbReference type="PANTHER" id="PTHR11361:SF20">
    <property type="entry name" value="MUTS PROTEIN HOMOLOG 5"/>
    <property type="match status" value="1"/>
</dbReference>
<dbReference type="PROSITE" id="PS00486">
    <property type="entry name" value="DNA_MISMATCH_REPAIR_2"/>
    <property type="match status" value="1"/>
</dbReference>
<sequence length="640" mass="72667">MAQLKSILIFEDEPDDITLSSIVRSIEVFTASDFMYVDSDSLYALQVIKPANFIPNHATSHKSSIMQLLNKTGSSLGQKMFRSMIVSPLANMEMIKERLSIVSLFLKEENSEYLSELVGLQKTIGNINTTMDHITTGRANFVVWLNLEKFLRMSVDILQIVHTMNQSSGCVFFERILDGIDLSELRSLIKDINFFIDFDASKEWKRVYLRDGINEELDSLKKKYNDLEIVLHDLAYELSKEYQIHDDLLNVVYIPQLGYLVSVDVDLEFEFPEAWDEVFRTATNIYFKDQYMNQMDTEYGDVYQLIIDFEIELLYELQTKILEYSVVLHGLGACFAELDCYLALATSAILYGFCEPEMVEEPVLLIERGRHPLYEQQVGSYIPNDTQIDDSNTTVITGANGSGKSVYLTQVGLIVYLAHIGSFVPASAARIGLCDRLLTRIITRESIEKTSSTFFTDLQRMSKCVQMKTERSVLLIDEFGKGTDTIGGPALLGSIIQSLAESSLSSRSILTTHFHELFKPGILPSDVKLRHNHMKVLFSLNADTPNDVEKITYLYQLQDGLCDNSFGIECASFCGIPTEIIKRAKQISSEDDHDEKLSADIKLNKAKRITKDFLMWNVEECDPDISDTALRDKLREIIQS</sequence>
<dbReference type="GO" id="GO:0030983">
    <property type="term" value="F:mismatched DNA binding"/>
    <property type="evidence" value="ECO:0007669"/>
    <property type="project" value="InterPro"/>
</dbReference>
<reference evidence="7" key="2">
    <citation type="submission" date="2021-01" db="EMBL/GenBank/DDBJ databases">
        <authorList>
            <person name="Schikora-Tamarit M.A."/>
        </authorList>
    </citation>
    <scope>NUCLEOTIDE SEQUENCE</scope>
    <source>
        <strain evidence="7">CBS2887</strain>
    </source>
</reference>
<dbReference type="GO" id="GO:0005634">
    <property type="term" value="C:nucleus"/>
    <property type="evidence" value="ECO:0007669"/>
    <property type="project" value="TreeGrafter"/>
</dbReference>